<dbReference type="Proteomes" id="UP001416858">
    <property type="component" value="Unassembled WGS sequence"/>
</dbReference>
<protein>
    <submittedName>
        <fullName evidence="1">Uncharacterized protein</fullName>
    </submittedName>
</protein>
<reference evidence="1 2" key="1">
    <citation type="submission" date="2024-02" db="EMBL/GenBank/DDBJ databases">
        <title>Rhodopirellula caenicola NBRC 110016.</title>
        <authorList>
            <person name="Ichikawa N."/>
            <person name="Katano-Makiyama Y."/>
            <person name="Hidaka K."/>
        </authorList>
    </citation>
    <scope>NUCLEOTIDE SEQUENCE [LARGE SCALE GENOMIC DNA]</scope>
    <source>
        <strain evidence="1 2">NBRC 110016</strain>
    </source>
</reference>
<evidence type="ECO:0000313" key="1">
    <source>
        <dbReference type="EMBL" id="GAA5508617.1"/>
    </source>
</evidence>
<sequence>MYLANVCYHHISCSTPLRKTKDKVSDEEATRVHAIAPSSGVEDTASMGIKAKQYSRYGARLTHRYRLVKHDAADSAGG</sequence>
<gene>
    <name evidence="1" type="ORF">Rcae01_04084</name>
</gene>
<keyword evidence="2" id="KW-1185">Reference proteome</keyword>
<evidence type="ECO:0000313" key="2">
    <source>
        <dbReference type="Proteomes" id="UP001416858"/>
    </source>
</evidence>
<dbReference type="EMBL" id="BAABRO010000010">
    <property type="protein sequence ID" value="GAA5508617.1"/>
    <property type="molecule type" value="Genomic_DNA"/>
</dbReference>
<organism evidence="1 2">
    <name type="scientific">Novipirellula caenicola</name>
    <dbReference type="NCBI Taxonomy" id="1536901"/>
    <lineage>
        <taxon>Bacteria</taxon>
        <taxon>Pseudomonadati</taxon>
        <taxon>Planctomycetota</taxon>
        <taxon>Planctomycetia</taxon>
        <taxon>Pirellulales</taxon>
        <taxon>Pirellulaceae</taxon>
        <taxon>Novipirellula</taxon>
    </lineage>
</organism>
<name>A0ABP9VTZ9_9BACT</name>
<proteinExistence type="predicted"/>
<comment type="caution">
    <text evidence="1">The sequence shown here is derived from an EMBL/GenBank/DDBJ whole genome shotgun (WGS) entry which is preliminary data.</text>
</comment>
<accession>A0ABP9VTZ9</accession>